<dbReference type="EMBL" id="JAKWFO010000006">
    <property type="protein sequence ID" value="KAI9634648.1"/>
    <property type="molecule type" value="Genomic_DNA"/>
</dbReference>
<evidence type="ECO:0000256" key="1">
    <source>
        <dbReference type="SAM" id="SignalP"/>
    </source>
</evidence>
<accession>A0AA38LTE9</accession>
<feature type="signal peptide" evidence="1">
    <location>
        <begin position="1"/>
        <end position="25"/>
    </location>
</feature>
<dbReference type="AlphaFoldDB" id="A0AA38LTE9"/>
<protein>
    <submittedName>
        <fullName evidence="2">Uncharacterized protein</fullName>
    </submittedName>
</protein>
<dbReference type="GeneID" id="77726612"/>
<proteinExistence type="predicted"/>
<keyword evidence="3" id="KW-1185">Reference proteome</keyword>
<name>A0AA38LTE9_9TREE</name>
<comment type="caution">
    <text evidence="2">The sequence shown here is derived from an EMBL/GenBank/DDBJ whole genome shotgun (WGS) entry which is preliminary data.</text>
</comment>
<keyword evidence="1" id="KW-0732">Signal</keyword>
<reference evidence="2" key="1">
    <citation type="journal article" date="2022" name="G3 (Bethesda)">
        <title>High quality genome of the basidiomycete yeast Dioszegia hungarica PDD-24b-2 isolated from cloud water.</title>
        <authorList>
            <person name="Jarrige D."/>
            <person name="Haridas S."/>
            <person name="Bleykasten-Grosshans C."/>
            <person name="Joly M."/>
            <person name="Nadalig T."/>
            <person name="Sancelme M."/>
            <person name="Vuilleumier S."/>
            <person name="Grigoriev I.V."/>
            <person name="Amato P."/>
            <person name="Bringel F."/>
        </authorList>
    </citation>
    <scope>NUCLEOTIDE SEQUENCE</scope>
    <source>
        <strain evidence="2">PDD-24b-2</strain>
    </source>
</reference>
<dbReference type="Proteomes" id="UP001164286">
    <property type="component" value="Unassembled WGS sequence"/>
</dbReference>
<feature type="chain" id="PRO_5041360697" evidence="1">
    <location>
        <begin position="26"/>
        <end position="173"/>
    </location>
</feature>
<organism evidence="2 3">
    <name type="scientific">Dioszegia hungarica</name>
    <dbReference type="NCBI Taxonomy" id="4972"/>
    <lineage>
        <taxon>Eukaryota</taxon>
        <taxon>Fungi</taxon>
        <taxon>Dikarya</taxon>
        <taxon>Basidiomycota</taxon>
        <taxon>Agaricomycotina</taxon>
        <taxon>Tremellomycetes</taxon>
        <taxon>Tremellales</taxon>
        <taxon>Bulleribasidiaceae</taxon>
        <taxon>Dioszegia</taxon>
    </lineage>
</organism>
<evidence type="ECO:0000313" key="2">
    <source>
        <dbReference type="EMBL" id="KAI9634648.1"/>
    </source>
</evidence>
<dbReference type="RefSeq" id="XP_052944425.1">
    <property type="nucleotide sequence ID" value="XM_053087407.1"/>
</dbReference>
<gene>
    <name evidence="2" type="ORF">MKK02DRAFT_27822</name>
</gene>
<evidence type="ECO:0000313" key="3">
    <source>
        <dbReference type="Proteomes" id="UP001164286"/>
    </source>
</evidence>
<sequence length="173" mass="18652">MLASKSTFALLALLAPLGLQVASVAVDTRPIVTVTSIIPGGKGPMYAIEQGHKFAVFKAAGIMQAIEMKYAVNEGDDPEKQFTLIEWTDTEVRKVDAAPASNATFRVSTELEGPKSNPRCHLVKQPGATVKDQTFEFKAESKSYMLPCDAHNGVAMVCGDAFEEQSDCQPGTW</sequence>